<protein>
    <submittedName>
        <fullName evidence="1">Uncharacterized protein</fullName>
    </submittedName>
</protein>
<dbReference type="AlphaFoldDB" id="A0A5B0RAE6"/>
<evidence type="ECO:0000313" key="2">
    <source>
        <dbReference type="Proteomes" id="UP000325313"/>
    </source>
</evidence>
<accession>A0A5B0RAE6</accession>
<sequence>MISSPICHSLPVMQIYSTPTTPTSITRSKIDYDPICISPHPGLQQNPIPSWLPGSSSSPHAVPSILVIEVIEKN</sequence>
<proteinExistence type="predicted"/>
<reference evidence="1 2" key="1">
    <citation type="submission" date="2019-05" db="EMBL/GenBank/DDBJ databases">
        <title>Emergence of the Ug99 lineage of the wheat stem rust pathogen through somatic hybridization.</title>
        <authorList>
            <person name="Li F."/>
            <person name="Upadhyaya N.M."/>
            <person name="Sperschneider J."/>
            <person name="Matny O."/>
            <person name="Nguyen-Phuc H."/>
            <person name="Mago R."/>
            <person name="Raley C."/>
            <person name="Miller M.E."/>
            <person name="Silverstein K.A.T."/>
            <person name="Henningsen E."/>
            <person name="Hirsch C.D."/>
            <person name="Visser B."/>
            <person name="Pretorius Z.A."/>
            <person name="Steffenson B.J."/>
            <person name="Schwessinger B."/>
            <person name="Dodds P.N."/>
            <person name="Figueroa M."/>
        </authorList>
    </citation>
    <scope>NUCLEOTIDE SEQUENCE [LARGE SCALE GENOMIC DNA]</scope>
    <source>
        <strain evidence="1 2">Ug99</strain>
    </source>
</reference>
<comment type="caution">
    <text evidence="1">The sequence shown here is derived from an EMBL/GenBank/DDBJ whole genome shotgun (WGS) entry which is preliminary data.</text>
</comment>
<name>A0A5B0RAE6_PUCGR</name>
<dbReference type="Proteomes" id="UP000325313">
    <property type="component" value="Unassembled WGS sequence"/>
</dbReference>
<dbReference type="EMBL" id="VDEP01000226">
    <property type="protein sequence ID" value="KAA1122610.1"/>
    <property type="molecule type" value="Genomic_DNA"/>
</dbReference>
<gene>
    <name evidence="1" type="ORF">PGTUg99_000044</name>
</gene>
<evidence type="ECO:0000313" key="1">
    <source>
        <dbReference type="EMBL" id="KAA1122610.1"/>
    </source>
</evidence>
<organism evidence="1 2">
    <name type="scientific">Puccinia graminis f. sp. tritici</name>
    <dbReference type="NCBI Taxonomy" id="56615"/>
    <lineage>
        <taxon>Eukaryota</taxon>
        <taxon>Fungi</taxon>
        <taxon>Dikarya</taxon>
        <taxon>Basidiomycota</taxon>
        <taxon>Pucciniomycotina</taxon>
        <taxon>Pucciniomycetes</taxon>
        <taxon>Pucciniales</taxon>
        <taxon>Pucciniaceae</taxon>
        <taxon>Puccinia</taxon>
    </lineage>
</organism>